<protein>
    <submittedName>
        <fullName evidence="1">Uncharacterized protein</fullName>
    </submittedName>
</protein>
<reference evidence="1" key="1">
    <citation type="submission" date="2023-05" db="EMBL/GenBank/DDBJ databases">
        <authorList>
            <consortium name="ELIXIR-Norway"/>
        </authorList>
    </citation>
    <scope>NUCLEOTIDE SEQUENCE</scope>
</reference>
<accession>A0ACB0FBC7</accession>
<dbReference type="EMBL" id="OX596088">
    <property type="protein sequence ID" value="CAI9710019.1"/>
    <property type="molecule type" value="Genomic_DNA"/>
</dbReference>
<dbReference type="Proteomes" id="UP001162501">
    <property type="component" value="Chromosome 4"/>
</dbReference>
<evidence type="ECO:0000313" key="2">
    <source>
        <dbReference type="Proteomes" id="UP001162501"/>
    </source>
</evidence>
<organism evidence="1 2">
    <name type="scientific">Rangifer tarandus platyrhynchus</name>
    <name type="common">Svalbard reindeer</name>
    <dbReference type="NCBI Taxonomy" id="3082113"/>
    <lineage>
        <taxon>Eukaryota</taxon>
        <taxon>Metazoa</taxon>
        <taxon>Chordata</taxon>
        <taxon>Craniata</taxon>
        <taxon>Vertebrata</taxon>
        <taxon>Euteleostomi</taxon>
        <taxon>Mammalia</taxon>
        <taxon>Eutheria</taxon>
        <taxon>Laurasiatheria</taxon>
        <taxon>Artiodactyla</taxon>
        <taxon>Ruminantia</taxon>
        <taxon>Pecora</taxon>
        <taxon>Cervidae</taxon>
        <taxon>Odocoileinae</taxon>
        <taxon>Rangifer</taxon>
    </lineage>
</organism>
<name>A0ACB0FBC7_RANTA</name>
<sequence>MRPWSWWLNLRLQRACCSREVCTQRRPPGCSGREELGRSSGRIRDSGPSGHRGTLDSGPCAHSNGTRKPDNPSAQRRPPPRCPWCNTSGNKPPATPEARAATVSAPATRTSEAELAEGANCRFSNVARGRAEDIEKLMSQYQLQQKNCTIKRHFDLIKNENYSECLYYLKQDNVSTGNCRSPHPGEAVLANERSHIKEKPQRREAHALQLESSGRFEKSLRSNHTAQSKKG</sequence>
<proteinExistence type="predicted"/>
<gene>
    <name evidence="1" type="ORF">MRATA1EN3_LOCUS21232</name>
</gene>
<evidence type="ECO:0000313" key="1">
    <source>
        <dbReference type="EMBL" id="CAI9710019.1"/>
    </source>
</evidence>